<dbReference type="Gene3D" id="2.40.128.110">
    <property type="entry name" value="Lipid/polyisoprenoid-binding, YceI-like"/>
    <property type="match status" value="1"/>
</dbReference>
<dbReference type="PATRIC" id="fig|862908.3.peg.852"/>
<dbReference type="HOGENOM" id="CLU_071003_2_2_7"/>
<proteinExistence type="predicted"/>
<dbReference type="RefSeq" id="WP_014243570.1">
    <property type="nucleotide sequence ID" value="NC_016620.1"/>
</dbReference>
<keyword evidence="4" id="KW-1185">Reference proteome</keyword>
<evidence type="ECO:0000256" key="1">
    <source>
        <dbReference type="SAM" id="SignalP"/>
    </source>
</evidence>
<evidence type="ECO:0000313" key="3">
    <source>
        <dbReference type="EMBL" id="CBW25785.1"/>
    </source>
</evidence>
<evidence type="ECO:0000259" key="2">
    <source>
        <dbReference type="SMART" id="SM00867"/>
    </source>
</evidence>
<dbReference type="KEGG" id="bmx:BMS_0894"/>
<dbReference type="PANTHER" id="PTHR34406">
    <property type="entry name" value="PROTEIN YCEI"/>
    <property type="match status" value="1"/>
</dbReference>
<name>E1WX84_HALMS</name>
<feature type="domain" description="Lipid/polyisoprenoid-binding YceI-like" evidence="2">
    <location>
        <begin position="20"/>
        <end position="179"/>
    </location>
</feature>
<dbReference type="eggNOG" id="COG2353">
    <property type="taxonomic scope" value="Bacteria"/>
</dbReference>
<dbReference type="AlphaFoldDB" id="E1WX84"/>
<dbReference type="STRING" id="862908.BMS_0894"/>
<dbReference type="InterPro" id="IPR036761">
    <property type="entry name" value="TTHA0802/YceI-like_sf"/>
</dbReference>
<protein>
    <submittedName>
        <fullName evidence="3">Exported protein</fullName>
    </submittedName>
</protein>
<reference evidence="4" key="1">
    <citation type="journal article" date="2013" name="ISME J.">
        <title>A small predatory core genome in the divergent marine Bacteriovorax marinus SJ and the terrestrial Bdellovibrio bacteriovorus.</title>
        <authorList>
            <person name="Crossman L.C."/>
            <person name="Chen H."/>
            <person name="Cerdeno-Tarraga A.M."/>
            <person name="Brooks K."/>
            <person name="Quail M.A."/>
            <person name="Pineiro S.A."/>
            <person name="Hobley L."/>
            <person name="Sockett R.E."/>
            <person name="Bentley S.D."/>
            <person name="Parkhill J."/>
            <person name="Williams H.N."/>
            <person name="Stine O.C."/>
        </authorList>
    </citation>
    <scope>NUCLEOTIDE SEQUENCE [LARGE SCALE GENOMIC DNA]</scope>
    <source>
        <strain evidence="4">ATCC BAA-682 / DSM 15412 / SJ</strain>
    </source>
</reference>
<dbReference type="SUPFAM" id="SSF101874">
    <property type="entry name" value="YceI-like"/>
    <property type="match status" value="1"/>
</dbReference>
<dbReference type="Pfam" id="PF04264">
    <property type="entry name" value="YceI"/>
    <property type="match status" value="1"/>
</dbReference>
<feature type="signal peptide" evidence="1">
    <location>
        <begin position="1"/>
        <end position="18"/>
    </location>
</feature>
<gene>
    <name evidence="3" type="ordered locus">BMS_0894</name>
</gene>
<organism evidence="3 4">
    <name type="scientific">Halobacteriovorax marinus (strain ATCC BAA-682 / DSM 15412 / SJ)</name>
    <name type="common">Bacteriovorax marinus</name>
    <dbReference type="NCBI Taxonomy" id="862908"/>
    <lineage>
        <taxon>Bacteria</taxon>
        <taxon>Pseudomonadati</taxon>
        <taxon>Bdellovibrionota</taxon>
        <taxon>Bacteriovoracia</taxon>
        <taxon>Bacteriovoracales</taxon>
        <taxon>Halobacteriovoraceae</taxon>
        <taxon>Halobacteriovorax</taxon>
    </lineage>
</organism>
<dbReference type="Proteomes" id="UP000008963">
    <property type="component" value="Chromosome"/>
</dbReference>
<dbReference type="EMBL" id="FQ312005">
    <property type="protein sequence ID" value="CBW25785.1"/>
    <property type="molecule type" value="Genomic_DNA"/>
</dbReference>
<dbReference type="PANTHER" id="PTHR34406:SF1">
    <property type="entry name" value="PROTEIN YCEI"/>
    <property type="match status" value="1"/>
</dbReference>
<dbReference type="InterPro" id="IPR007372">
    <property type="entry name" value="Lipid/polyisoprenoid-bd_YceI"/>
</dbReference>
<keyword evidence="1" id="KW-0732">Signal</keyword>
<dbReference type="SMART" id="SM00867">
    <property type="entry name" value="YceI"/>
    <property type="match status" value="1"/>
</dbReference>
<evidence type="ECO:0000313" key="4">
    <source>
        <dbReference type="Proteomes" id="UP000008963"/>
    </source>
</evidence>
<dbReference type="OrthoDB" id="5295936at2"/>
<feature type="chain" id="PRO_5003154119" evidence="1">
    <location>
        <begin position="19"/>
        <end position="180"/>
    </location>
</feature>
<sequence length="180" mass="20019">MKTLLISTLTFLSLSTFAGNVDLTKSQFTWTGTKVTGEHTGELKLKSADLKFGEKNLIQSGDLVIDINSLTVTDLSGEWATKFLNHMKSDDFFNVEKFPEAKLVVKKDTGSKISGVLTIKGKSNPVEFNYKKNGNSYEGTLTFDRTKFDMIYGSGGFFKNLGDKAIHNEVNLKFKLVVKK</sequence>
<accession>E1WX84</accession>